<evidence type="ECO:0000256" key="2">
    <source>
        <dbReference type="ARBA" id="ARBA00008241"/>
    </source>
</evidence>
<protein>
    <recommendedName>
        <fullName evidence="8">Thioredoxin-like protein 4A</fullName>
    </recommendedName>
</protein>
<keyword evidence="7" id="KW-1185">Reference proteome</keyword>
<evidence type="ECO:0000256" key="3">
    <source>
        <dbReference type="ARBA" id="ARBA00022664"/>
    </source>
</evidence>
<reference evidence="6 7" key="1">
    <citation type="journal article" date="2017" name="Mycologia">
        <title>Bifiguratus adelaidae, gen. et sp. nov., a new member of Mucoromycotina in endophytic and soil-dwelling habitats.</title>
        <authorList>
            <person name="Torres-Cruz T.J."/>
            <person name="Billingsley Tobias T.L."/>
            <person name="Almatruk M."/>
            <person name="Hesse C."/>
            <person name="Kuske C.R."/>
            <person name="Desiro A."/>
            <person name="Benucci G.M."/>
            <person name="Bonito G."/>
            <person name="Stajich J.E."/>
            <person name="Dunlap C."/>
            <person name="Arnold A.E."/>
            <person name="Porras-Alfaro A."/>
        </authorList>
    </citation>
    <scope>NUCLEOTIDE SEQUENCE [LARGE SCALE GENOMIC DNA]</scope>
    <source>
        <strain evidence="6 7">AZ0501</strain>
    </source>
</reference>
<comment type="subcellular location">
    <subcellularLocation>
        <location evidence="1">Nucleus</location>
    </subcellularLocation>
</comment>
<evidence type="ECO:0000256" key="1">
    <source>
        <dbReference type="ARBA" id="ARBA00004123"/>
    </source>
</evidence>
<keyword evidence="5" id="KW-0539">Nucleus</keyword>
<keyword evidence="4" id="KW-0508">mRNA splicing</keyword>
<name>A0A261Y4B3_9FUNG</name>
<evidence type="ECO:0000256" key="4">
    <source>
        <dbReference type="ARBA" id="ARBA00023187"/>
    </source>
</evidence>
<gene>
    <name evidence="6" type="ORF">BZG36_01645</name>
</gene>
<dbReference type="PANTHER" id="PTHR12052">
    <property type="entry name" value="THIOREDOXIN-LIKE PROTEN 4A, 4B"/>
    <property type="match status" value="1"/>
</dbReference>
<dbReference type="InterPro" id="IPR004123">
    <property type="entry name" value="Dim1"/>
</dbReference>
<dbReference type="Pfam" id="PF02966">
    <property type="entry name" value="DIM1"/>
    <property type="match status" value="1"/>
</dbReference>
<sequence length="134" mass="15712">MCSECIEEESDLYLLVLSASQAIQAKKDRVVVIRFRHDYTAECMKMDETPYGIGEGPGMDITEVPDFNKMYELYDECTVMFFFRNKHMMVDLGTRNNNKINWALVDKQELIDIIEARKVVVSLHHPTYPTQYKY</sequence>
<dbReference type="PANTHER" id="PTHR12052:SF5">
    <property type="entry name" value="THIOREDOXIN-LIKE PROTEIN 4A"/>
    <property type="match status" value="1"/>
</dbReference>
<evidence type="ECO:0000313" key="7">
    <source>
        <dbReference type="Proteomes" id="UP000242875"/>
    </source>
</evidence>
<dbReference type="GO" id="GO:0005682">
    <property type="term" value="C:U5 snRNP"/>
    <property type="evidence" value="ECO:0007669"/>
    <property type="project" value="TreeGrafter"/>
</dbReference>
<organism evidence="6 7">
    <name type="scientific">Bifiguratus adelaidae</name>
    <dbReference type="NCBI Taxonomy" id="1938954"/>
    <lineage>
        <taxon>Eukaryota</taxon>
        <taxon>Fungi</taxon>
        <taxon>Fungi incertae sedis</taxon>
        <taxon>Mucoromycota</taxon>
        <taxon>Mucoromycotina</taxon>
        <taxon>Endogonomycetes</taxon>
        <taxon>Endogonales</taxon>
        <taxon>Endogonales incertae sedis</taxon>
        <taxon>Bifiguratus</taxon>
    </lineage>
</organism>
<comment type="similarity">
    <text evidence="2">Belongs to the DIM1 family.</text>
</comment>
<evidence type="ECO:0000313" key="6">
    <source>
        <dbReference type="EMBL" id="OZJ05457.1"/>
    </source>
</evidence>
<accession>A0A261Y4B3</accession>
<comment type="caution">
    <text evidence="6">The sequence shown here is derived from an EMBL/GenBank/DDBJ whole genome shotgun (WGS) entry which is preliminary data.</text>
</comment>
<dbReference type="GO" id="GO:0046540">
    <property type="term" value="C:U4/U6 x U5 tri-snRNP complex"/>
    <property type="evidence" value="ECO:0007669"/>
    <property type="project" value="InterPro"/>
</dbReference>
<evidence type="ECO:0000256" key="5">
    <source>
        <dbReference type="ARBA" id="ARBA00023242"/>
    </source>
</evidence>
<dbReference type="Gene3D" id="3.40.30.10">
    <property type="entry name" value="Glutaredoxin"/>
    <property type="match status" value="1"/>
</dbReference>
<dbReference type="OrthoDB" id="147752at2759"/>
<dbReference type="EMBL" id="MVBO01000015">
    <property type="protein sequence ID" value="OZJ05457.1"/>
    <property type="molecule type" value="Genomic_DNA"/>
</dbReference>
<dbReference type="GO" id="GO:0000398">
    <property type="term" value="P:mRNA splicing, via spliceosome"/>
    <property type="evidence" value="ECO:0007669"/>
    <property type="project" value="InterPro"/>
</dbReference>
<dbReference type="InterPro" id="IPR036249">
    <property type="entry name" value="Thioredoxin-like_sf"/>
</dbReference>
<dbReference type="AlphaFoldDB" id="A0A261Y4B3"/>
<dbReference type="SUPFAM" id="SSF52833">
    <property type="entry name" value="Thioredoxin-like"/>
    <property type="match status" value="1"/>
</dbReference>
<dbReference type="Proteomes" id="UP000242875">
    <property type="component" value="Unassembled WGS sequence"/>
</dbReference>
<dbReference type="GO" id="GO:0005681">
    <property type="term" value="C:spliceosomal complex"/>
    <property type="evidence" value="ECO:0007669"/>
    <property type="project" value="TreeGrafter"/>
</dbReference>
<proteinExistence type="inferred from homology"/>
<dbReference type="SMART" id="SM01410">
    <property type="entry name" value="DIM1"/>
    <property type="match status" value="1"/>
</dbReference>
<keyword evidence="3" id="KW-0507">mRNA processing</keyword>
<evidence type="ECO:0008006" key="8">
    <source>
        <dbReference type="Google" id="ProtNLM"/>
    </source>
</evidence>